<feature type="transmembrane region" description="Helical" evidence="1">
    <location>
        <begin position="67"/>
        <end position="87"/>
    </location>
</feature>
<gene>
    <name evidence="2" type="ORF">FCE95_14560</name>
</gene>
<comment type="caution">
    <text evidence="2">The sequence shown here is derived from an EMBL/GenBank/DDBJ whole genome shotgun (WGS) entry which is preliminary data.</text>
</comment>
<evidence type="ECO:0000313" key="3">
    <source>
        <dbReference type="Proteomes" id="UP000308707"/>
    </source>
</evidence>
<evidence type="ECO:0000313" key="2">
    <source>
        <dbReference type="EMBL" id="TKR29820.1"/>
    </source>
</evidence>
<evidence type="ECO:0000256" key="1">
    <source>
        <dbReference type="SAM" id="Phobius"/>
    </source>
</evidence>
<reference evidence="2 3" key="1">
    <citation type="submission" date="2019-04" db="EMBL/GenBank/DDBJ databases">
        <title>Reference strain of H23.</title>
        <authorList>
            <person name="Luo X."/>
        </authorList>
    </citation>
    <scope>NUCLEOTIDE SEQUENCE [LARGE SCALE GENOMIC DNA]</scope>
    <source>
        <strain evidence="2 3">H23</strain>
    </source>
</reference>
<dbReference type="OrthoDB" id="3790495at2"/>
<name>A0A4U5JJQ1_9GAMM</name>
<keyword evidence="3" id="KW-1185">Reference proteome</keyword>
<organism evidence="2 3">
    <name type="scientific">Luteimonas gilva</name>
    <dbReference type="NCBI Taxonomy" id="2572684"/>
    <lineage>
        <taxon>Bacteria</taxon>
        <taxon>Pseudomonadati</taxon>
        <taxon>Pseudomonadota</taxon>
        <taxon>Gammaproteobacteria</taxon>
        <taxon>Lysobacterales</taxon>
        <taxon>Lysobacteraceae</taxon>
        <taxon>Luteimonas</taxon>
    </lineage>
</organism>
<accession>A0A4U5JJQ1</accession>
<keyword evidence="1" id="KW-0812">Transmembrane</keyword>
<dbReference type="EMBL" id="SZUA01000003">
    <property type="protein sequence ID" value="TKR29820.1"/>
    <property type="molecule type" value="Genomic_DNA"/>
</dbReference>
<protein>
    <submittedName>
        <fullName evidence="2">VanZ family protein</fullName>
    </submittedName>
</protein>
<dbReference type="Proteomes" id="UP000308707">
    <property type="component" value="Unassembled WGS sequence"/>
</dbReference>
<proteinExistence type="predicted"/>
<keyword evidence="1" id="KW-1133">Transmembrane helix</keyword>
<dbReference type="AlphaFoldDB" id="A0A4U5JJQ1"/>
<sequence>MVGRSLKPFRRPWLWSGLWSIAIATVVVFSLIPAPQLPDLPPGGDKWEHFLAYAALAAYAVQLYDRWPSLLGAGLSLALLGIGLEHAQGALTETRMMDRWDALANTLGVIAGLATRMTPWRDALLNFDLRRA</sequence>
<dbReference type="PANTHER" id="PTHR28008">
    <property type="entry name" value="DOMAIN PROTEIN, PUTATIVE (AFU_ORTHOLOGUE AFUA_3G10980)-RELATED"/>
    <property type="match status" value="1"/>
</dbReference>
<keyword evidence="1" id="KW-0472">Membrane</keyword>
<feature type="transmembrane region" description="Helical" evidence="1">
    <location>
        <begin position="12"/>
        <end position="32"/>
    </location>
</feature>
<dbReference type="PANTHER" id="PTHR28008:SF1">
    <property type="entry name" value="DOMAIN PROTEIN, PUTATIVE (AFU_ORTHOLOGUE AFUA_3G10980)-RELATED"/>
    <property type="match status" value="1"/>
</dbReference>